<sequence>MFTTLAALPEQTSYDVIVAGSGAAGLAAAVFAAIEGRSVLVVERTEYVGGTSALSAATTWIPNSLHAEKVATGDSFEKAARFLDGVVGNHSSAQLREAFLRAGPQAIATLEQRTAVHFRPYATHPDYESDVEGSTLRGRALEPIPFDGRRLGADLQRIRPPIPEFTLFGGMMIDRTDIGHLLKLRTSWASFKHAAAILGRYGLDRLSGKRGTRLVMGNALIGSLLLTLKQHGGSVLLNAAITELQSGPDGVTGVVVEQGGATRAIAAGLAVVLAAGGFNRHPQRRGAMLHSPTPALSPAAPGHTGAMQDLALKLGARFGEGSRDNAYWAPVSTRKRPDGSTAVFPHFVLDRSKPGTVCVDQTGRRFVNESTSYHLFSRAMFEANRTRPTIPCWIITDAEGLRRYGLGMVRMGTRNLNPFLADGYLVEGATIAELAGKLSIDPAALGDTIARMNDHARSGVDPEFGRGTTNYHRVNGDASRGLPNPTLGPIATAPFYAVKLTPGDIGAATGLVIDENAQVLGEGDRPIGGLYACGNEAQSVMGGTYPGPGITIGPAITFAWCAIRHALGLRPPAERAAE</sequence>
<evidence type="ECO:0000256" key="1">
    <source>
        <dbReference type="ARBA" id="ARBA00001974"/>
    </source>
</evidence>
<dbReference type="InterPro" id="IPR027477">
    <property type="entry name" value="Succ_DH/fumarate_Rdtase_cat_sf"/>
</dbReference>
<keyword evidence="3" id="KW-0274">FAD</keyword>
<dbReference type="OrthoDB" id="3178130at2"/>
<gene>
    <name evidence="6" type="ORF">SAMN04515666_106315</name>
</gene>
<dbReference type="Gene3D" id="3.50.50.60">
    <property type="entry name" value="FAD/NAD(P)-binding domain"/>
    <property type="match status" value="2"/>
</dbReference>
<keyword evidence="4" id="KW-0560">Oxidoreductase</keyword>
<keyword evidence="7" id="KW-1185">Reference proteome</keyword>
<dbReference type="InterPro" id="IPR036188">
    <property type="entry name" value="FAD/NAD-bd_sf"/>
</dbReference>
<dbReference type="SUPFAM" id="SSF51905">
    <property type="entry name" value="FAD/NAD(P)-binding domain"/>
    <property type="match status" value="1"/>
</dbReference>
<evidence type="ECO:0000256" key="4">
    <source>
        <dbReference type="ARBA" id="ARBA00023002"/>
    </source>
</evidence>
<dbReference type="GO" id="GO:0016491">
    <property type="term" value="F:oxidoreductase activity"/>
    <property type="evidence" value="ECO:0007669"/>
    <property type="project" value="UniProtKB-KW"/>
</dbReference>
<dbReference type="Pfam" id="PF00890">
    <property type="entry name" value="FAD_binding_2"/>
    <property type="match status" value="1"/>
</dbReference>
<evidence type="ECO:0000256" key="2">
    <source>
        <dbReference type="ARBA" id="ARBA00022630"/>
    </source>
</evidence>
<evidence type="ECO:0000256" key="3">
    <source>
        <dbReference type="ARBA" id="ARBA00022827"/>
    </source>
</evidence>
<dbReference type="InterPro" id="IPR050315">
    <property type="entry name" value="FAD-oxidoreductase_2"/>
</dbReference>
<dbReference type="Proteomes" id="UP000199664">
    <property type="component" value="Unassembled WGS sequence"/>
</dbReference>
<name>A0A1H7UK84_9HYPH</name>
<dbReference type="GO" id="GO:0008202">
    <property type="term" value="P:steroid metabolic process"/>
    <property type="evidence" value="ECO:0007669"/>
    <property type="project" value="UniProtKB-ARBA"/>
</dbReference>
<dbReference type="EMBL" id="FOAN01000006">
    <property type="protein sequence ID" value="SEL97462.1"/>
    <property type="molecule type" value="Genomic_DNA"/>
</dbReference>
<proteinExistence type="predicted"/>
<comment type="cofactor">
    <cofactor evidence="1">
        <name>FAD</name>
        <dbReference type="ChEBI" id="CHEBI:57692"/>
    </cofactor>
</comment>
<dbReference type="NCBIfam" id="NF009477">
    <property type="entry name" value="PRK12843.1"/>
    <property type="match status" value="1"/>
</dbReference>
<accession>A0A1H7UK84</accession>
<dbReference type="RefSeq" id="WP_091837844.1">
    <property type="nucleotide sequence ID" value="NZ_FOAN01000006.1"/>
</dbReference>
<protein>
    <submittedName>
        <fullName evidence="6">Succinate dehydrogenase/fumarate reductase, flavoprotein subunit</fullName>
    </submittedName>
</protein>
<feature type="domain" description="FAD-dependent oxidoreductase 2 FAD-binding" evidence="5">
    <location>
        <begin position="15"/>
        <end position="552"/>
    </location>
</feature>
<dbReference type="PANTHER" id="PTHR43400:SF10">
    <property type="entry name" value="3-OXOSTEROID 1-DEHYDROGENASE"/>
    <property type="match status" value="1"/>
</dbReference>
<evidence type="ECO:0000313" key="7">
    <source>
        <dbReference type="Proteomes" id="UP000199664"/>
    </source>
</evidence>
<dbReference type="PANTHER" id="PTHR43400">
    <property type="entry name" value="FUMARATE REDUCTASE"/>
    <property type="match status" value="1"/>
</dbReference>
<dbReference type="SUPFAM" id="SSF56425">
    <property type="entry name" value="Succinate dehydrogenase/fumarate reductase flavoprotein, catalytic domain"/>
    <property type="match status" value="1"/>
</dbReference>
<dbReference type="PRINTS" id="PR00411">
    <property type="entry name" value="PNDRDTASEI"/>
</dbReference>
<organism evidence="6 7">
    <name type="scientific">Bosea lupini</name>
    <dbReference type="NCBI Taxonomy" id="1036779"/>
    <lineage>
        <taxon>Bacteria</taxon>
        <taxon>Pseudomonadati</taxon>
        <taxon>Pseudomonadota</taxon>
        <taxon>Alphaproteobacteria</taxon>
        <taxon>Hyphomicrobiales</taxon>
        <taxon>Boseaceae</taxon>
        <taxon>Bosea</taxon>
    </lineage>
</organism>
<keyword evidence="2" id="KW-0285">Flavoprotein</keyword>
<evidence type="ECO:0000259" key="5">
    <source>
        <dbReference type="Pfam" id="PF00890"/>
    </source>
</evidence>
<dbReference type="InterPro" id="IPR003953">
    <property type="entry name" value="FAD-dep_OxRdtase_2_FAD-bd"/>
</dbReference>
<dbReference type="STRING" id="1036779.SAMN04515666_106315"/>
<evidence type="ECO:0000313" key="6">
    <source>
        <dbReference type="EMBL" id="SEL97462.1"/>
    </source>
</evidence>
<dbReference type="AlphaFoldDB" id="A0A1H7UK84"/>
<reference evidence="7" key="1">
    <citation type="submission" date="2016-10" db="EMBL/GenBank/DDBJ databases">
        <authorList>
            <person name="Varghese N."/>
            <person name="Submissions S."/>
        </authorList>
    </citation>
    <scope>NUCLEOTIDE SEQUENCE [LARGE SCALE GENOMIC DNA]</scope>
    <source>
        <strain evidence="7">LMG 26383,CCUG 61248,R- 45681</strain>
    </source>
</reference>